<evidence type="ECO:0000256" key="20">
    <source>
        <dbReference type="ARBA" id="ARBA00076908"/>
    </source>
</evidence>
<dbReference type="InterPro" id="IPR023352">
    <property type="entry name" value="MAPEG-like_dom_sf"/>
</dbReference>
<evidence type="ECO:0000256" key="17">
    <source>
        <dbReference type="ARBA" id="ARBA00051411"/>
    </source>
</evidence>
<keyword evidence="8" id="KW-0496">Mitochondrion</keyword>
<keyword evidence="23" id="KW-1185">Reference proteome</keyword>
<evidence type="ECO:0000256" key="19">
    <source>
        <dbReference type="ARBA" id="ARBA00075145"/>
    </source>
</evidence>
<keyword evidence="10" id="KW-0564">Palmitate</keyword>
<evidence type="ECO:0000256" key="21">
    <source>
        <dbReference type="SAM" id="Phobius"/>
    </source>
</evidence>
<dbReference type="EC" id="4.4.1.20" evidence="15"/>
<dbReference type="GO" id="GO:0005635">
    <property type="term" value="C:nuclear envelope"/>
    <property type="evidence" value="ECO:0007669"/>
    <property type="project" value="TreeGrafter"/>
</dbReference>
<evidence type="ECO:0000313" key="23">
    <source>
        <dbReference type="Proteomes" id="UP000825935"/>
    </source>
</evidence>
<evidence type="ECO:0000256" key="12">
    <source>
        <dbReference type="ARBA" id="ARBA00023288"/>
    </source>
</evidence>
<comment type="pathway">
    <text evidence="14">Lipid metabolism; arachidonate metabolism.</text>
</comment>
<dbReference type="EMBL" id="CM035412">
    <property type="protein sequence ID" value="KAH7434092.1"/>
    <property type="molecule type" value="Genomic_DNA"/>
</dbReference>
<dbReference type="Proteomes" id="UP000825935">
    <property type="component" value="Chromosome 7"/>
</dbReference>
<evidence type="ECO:0000256" key="18">
    <source>
        <dbReference type="ARBA" id="ARBA00069748"/>
    </source>
</evidence>
<dbReference type="GO" id="GO:0004464">
    <property type="term" value="F:leukotriene-C4 synthase activity"/>
    <property type="evidence" value="ECO:0007669"/>
    <property type="project" value="UniProtKB-EC"/>
</dbReference>
<evidence type="ECO:0000256" key="14">
    <source>
        <dbReference type="ARBA" id="ARBA00037916"/>
    </source>
</evidence>
<dbReference type="GO" id="GO:0005783">
    <property type="term" value="C:endoplasmic reticulum"/>
    <property type="evidence" value="ECO:0007669"/>
    <property type="project" value="TreeGrafter"/>
</dbReference>
<evidence type="ECO:0000256" key="7">
    <source>
        <dbReference type="ARBA" id="ARBA00023098"/>
    </source>
</evidence>
<keyword evidence="7" id="KW-0443">Lipid metabolism</keyword>
<evidence type="ECO:0000256" key="5">
    <source>
        <dbReference type="ARBA" id="ARBA00022989"/>
    </source>
</evidence>
<name>A0A8T2UF53_CERRI</name>
<comment type="pathway">
    <text evidence="13">Lipid metabolism; leukotriene C4 biosynthesis.</text>
</comment>
<dbReference type="GO" id="GO:0006629">
    <property type="term" value="P:lipid metabolic process"/>
    <property type="evidence" value="ECO:0007669"/>
    <property type="project" value="UniProtKB-KW"/>
</dbReference>
<dbReference type="AlphaFoldDB" id="A0A8T2UF53"/>
<dbReference type="GO" id="GO:0005741">
    <property type="term" value="C:mitochondrial outer membrane"/>
    <property type="evidence" value="ECO:0007669"/>
    <property type="project" value="UniProtKB-SubCell"/>
</dbReference>
<keyword evidence="5 21" id="KW-1133">Transmembrane helix</keyword>
<keyword evidence="6" id="KW-0560">Oxidoreductase</keyword>
<keyword evidence="3 21" id="KW-0812">Transmembrane</keyword>
<feature type="transmembrane region" description="Helical" evidence="21">
    <location>
        <begin position="84"/>
        <end position="106"/>
    </location>
</feature>
<comment type="subcellular location">
    <subcellularLocation>
        <location evidence="1">Mitochondrion outer membrane</location>
        <topology evidence="1">Multi-pass membrane protein</topology>
    </subcellularLocation>
</comment>
<gene>
    <name evidence="22" type="ORF">KP509_07G100600</name>
</gene>
<proteinExistence type="predicted"/>
<accession>A0A8T2UF53</accession>
<comment type="caution">
    <text evidence="22">The sequence shown here is derived from an EMBL/GenBank/DDBJ whole genome shotgun (WGS) entry which is preliminary data.</text>
</comment>
<evidence type="ECO:0000256" key="4">
    <source>
        <dbReference type="ARBA" id="ARBA00022787"/>
    </source>
</evidence>
<evidence type="ECO:0000256" key="3">
    <source>
        <dbReference type="ARBA" id="ARBA00022692"/>
    </source>
</evidence>
<dbReference type="PANTHER" id="PTHR10250">
    <property type="entry name" value="MICROSOMAL GLUTATHIONE S-TRANSFERASE"/>
    <property type="match status" value="1"/>
</dbReference>
<dbReference type="SUPFAM" id="SSF161084">
    <property type="entry name" value="MAPEG domain-like"/>
    <property type="match status" value="1"/>
</dbReference>
<keyword evidence="2" id="KW-0808">Transferase</keyword>
<evidence type="ECO:0000256" key="8">
    <source>
        <dbReference type="ARBA" id="ARBA00023128"/>
    </source>
</evidence>
<dbReference type="FunFam" id="1.20.120.550:FF:000004">
    <property type="entry name" value="Microsomal glutathione S-transferase 3"/>
    <property type="match status" value="1"/>
</dbReference>
<dbReference type="InterPro" id="IPR001129">
    <property type="entry name" value="Membr-assoc_MAPEG"/>
</dbReference>
<evidence type="ECO:0000256" key="16">
    <source>
        <dbReference type="ARBA" id="ARBA00049298"/>
    </source>
</evidence>
<dbReference type="GO" id="GO:0004602">
    <property type="term" value="F:glutathione peroxidase activity"/>
    <property type="evidence" value="ECO:0007669"/>
    <property type="project" value="TreeGrafter"/>
</dbReference>
<dbReference type="OrthoDB" id="410651at2759"/>
<keyword evidence="12" id="KW-0449">Lipoprotein</keyword>
<dbReference type="InterPro" id="IPR050997">
    <property type="entry name" value="MAPEG"/>
</dbReference>
<reference evidence="22" key="1">
    <citation type="submission" date="2021-08" db="EMBL/GenBank/DDBJ databases">
        <title>WGS assembly of Ceratopteris richardii.</title>
        <authorList>
            <person name="Marchant D.B."/>
            <person name="Chen G."/>
            <person name="Jenkins J."/>
            <person name="Shu S."/>
            <person name="Leebens-Mack J."/>
            <person name="Grimwood J."/>
            <person name="Schmutz J."/>
            <person name="Soltis P."/>
            <person name="Soltis D."/>
            <person name="Chen Z.-H."/>
        </authorList>
    </citation>
    <scope>NUCLEOTIDE SEQUENCE</scope>
    <source>
        <strain evidence="22">Whitten #5841</strain>
        <tissue evidence="22">Leaf</tissue>
    </source>
</reference>
<evidence type="ECO:0000256" key="15">
    <source>
        <dbReference type="ARBA" id="ARBA00039056"/>
    </source>
</evidence>
<dbReference type="Pfam" id="PF01124">
    <property type="entry name" value="MAPEG"/>
    <property type="match status" value="1"/>
</dbReference>
<dbReference type="GO" id="GO:0004364">
    <property type="term" value="F:glutathione transferase activity"/>
    <property type="evidence" value="ECO:0007669"/>
    <property type="project" value="TreeGrafter"/>
</dbReference>
<dbReference type="PANTHER" id="PTHR10250:SF26">
    <property type="entry name" value="GLUTATHIONE S-TRANSFERASE 3, MITOCHONDRIAL"/>
    <property type="match status" value="1"/>
</dbReference>
<comment type="catalytic activity">
    <reaction evidence="17">
        <text>15-deoxy-Delta(12,14)-prostaglandin J2 + glutathione = 15-deoxy-Delta(12,14)-prostaglandin J2-S-(R)-glutathione</text>
        <dbReference type="Rhea" id="RHEA:75963"/>
        <dbReference type="ChEBI" id="CHEBI:57925"/>
        <dbReference type="ChEBI" id="CHEBI:85236"/>
        <dbReference type="ChEBI" id="CHEBI:194498"/>
    </reaction>
    <physiologicalReaction direction="left-to-right" evidence="17">
        <dbReference type="Rhea" id="RHEA:75964"/>
    </physiologicalReaction>
</comment>
<protein>
    <recommendedName>
        <fullName evidence="18">Glutathione S-transferase 3, mitochondrial</fullName>
        <ecNumber evidence="15">4.4.1.20</ecNumber>
    </recommendedName>
    <alternativeName>
        <fullName evidence="19">Glutathione peroxidase MGST3</fullName>
    </alternativeName>
    <alternativeName>
        <fullName evidence="20">LTC4 synthase MGST3</fullName>
    </alternativeName>
</protein>
<evidence type="ECO:0000256" key="9">
    <source>
        <dbReference type="ARBA" id="ARBA00023136"/>
    </source>
</evidence>
<feature type="transmembrane region" description="Helical" evidence="21">
    <location>
        <begin position="42"/>
        <end position="64"/>
    </location>
</feature>
<evidence type="ECO:0000256" key="2">
    <source>
        <dbReference type="ARBA" id="ARBA00022679"/>
    </source>
</evidence>
<comment type="catalytic activity">
    <reaction evidence="16">
        <text>leukotriene C4 = leukotriene A4 + glutathione</text>
        <dbReference type="Rhea" id="RHEA:17617"/>
        <dbReference type="ChEBI" id="CHEBI:57463"/>
        <dbReference type="ChEBI" id="CHEBI:57925"/>
        <dbReference type="ChEBI" id="CHEBI:57973"/>
        <dbReference type="EC" id="4.4.1.20"/>
    </reaction>
    <physiologicalReaction direction="right-to-left" evidence="16">
        <dbReference type="Rhea" id="RHEA:17619"/>
    </physiologicalReaction>
</comment>
<keyword evidence="9 21" id="KW-0472">Membrane</keyword>
<dbReference type="GO" id="GO:0006691">
    <property type="term" value="P:leukotriene metabolic process"/>
    <property type="evidence" value="ECO:0007669"/>
    <property type="project" value="UniProtKB-ARBA"/>
</dbReference>
<sequence>MQRRKCGLKYPKMYEDKEDSVFNCYQRAHQNTLESYPAFMSLLILGGLGYPITASVFGMIWVAGRVVYSLGYFSGDPRKRLQGAWHMIGLLGLLGTTCVFGVRMVLPV</sequence>
<evidence type="ECO:0000256" key="13">
    <source>
        <dbReference type="ARBA" id="ARBA00037884"/>
    </source>
</evidence>
<keyword evidence="11" id="KW-0456">Lyase</keyword>
<evidence type="ECO:0000256" key="1">
    <source>
        <dbReference type="ARBA" id="ARBA00004374"/>
    </source>
</evidence>
<evidence type="ECO:0000313" key="22">
    <source>
        <dbReference type="EMBL" id="KAH7434092.1"/>
    </source>
</evidence>
<dbReference type="Gene3D" id="1.20.120.550">
    <property type="entry name" value="Membrane associated eicosanoid/glutathione metabolism-like domain"/>
    <property type="match status" value="1"/>
</dbReference>
<evidence type="ECO:0000256" key="6">
    <source>
        <dbReference type="ARBA" id="ARBA00023002"/>
    </source>
</evidence>
<evidence type="ECO:0000256" key="10">
    <source>
        <dbReference type="ARBA" id="ARBA00023139"/>
    </source>
</evidence>
<organism evidence="22 23">
    <name type="scientific">Ceratopteris richardii</name>
    <name type="common">Triangle waterfern</name>
    <dbReference type="NCBI Taxonomy" id="49495"/>
    <lineage>
        <taxon>Eukaryota</taxon>
        <taxon>Viridiplantae</taxon>
        <taxon>Streptophyta</taxon>
        <taxon>Embryophyta</taxon>
        <taxon>Tracheophyta</taxon>
        <taxon>Polypodiopsida</taxon>
        <taxon>Polypodiidae</taxon>
        <taxon>Polypodiales</taxon>
        <taxon>Pteridineae</taxon>
        <taxon>Pteridaceae</taxon>
        <taxon>Parkerioideae</taxon>
        <taxon>Ceratopteris</taxon>
    </lineage>
</organism>
<evidence type="ECO:0000256" key="11">
    <source>
        <dbReference type="ARBA" id="ARBA00023239"/>
    </source>
</evidence>
<keyword evidence="4" id="KW-1000">Mitochondrion outer membrane</keyword>